<dbReference type="RefSeq" id="WP_327601307.1">
    <property type="nucleotide sequence ID" value="NZ_JAYXHS010000005.1"/>
</dbReference>
<evidence type="ECO:0000313" key="5">
    <source>
        <dbReference type="Proteomes" id="UP001331561"/>
    </source>
</evidence>
<evidence type="ECO:0000313" key="4">
    <source>
        <dbReference type="EMBL" id="MEC5388336.1"/>
    </source>
</evidence>
<dbReference type="Proteomes" id="UP001331561">
    <property type="component" value="Unassembled WGS sequence"/>
</dbReference>
<dbReference type="EC" id="3.2.2.n1" evidence="3"/>
<dbReference type="SUPFAM" id="SSF102405">
    <property type="entry name" value="MCP/YpsA-like"/>
    <property type="match status" value="1"/>
</dbReference>
<keyword evidence="5" id="KW-1185">Reference proteome</keyword>
<evidence type="ECO:0000256" key="2">
    <source>
        <dbReference type="ARBA" id="ARBA00006763"/>
    </source>
</evidence>
<accession>A0ABU6K9G2</accession>
<keyword evidence="3" id="KW-0378">Hydrolase</keyword>
<gene>
    <name evidence="4" type="ORF">VVD49_21565</name>
</gene>
<dbReference type="PANTHER" id="PTHR31223:SF70">
    <property type="entry name" value="LOG FAMILY PROTEIN YJL055W"/>
    <property type="match status" value="1"/>
</dbReference>
<proteinExistence type="inferred from homology"/>
<dbReference type="PANTHER" id="PTHR31223">
    <property type="entry name" value="LOG FAMILY PROTEIN YJL055W"/>
    <property type="match status" value="1"/>
</dbReference>
<reference evidence="4 5" key="1">
    <citation type="submission" date="2024-01" db="EMBL/GenBank/DDBJ databases">
        <title>Uliginosibacterium soil sp. nov.</title>
        <authorList>
            <person name="Lv Y."/>
        </authorList>
    </citation>
    <scope>NUCLEOTIDE SEQUENCE [LARGE SCALE GENOMIC DNA]</scope>
    <source>
        <strain evidence="4 5">H3</strain>
    </source>
</reference>
<organism evidence="4 5">
    <name type="scientific">Uliginosibacterium silvisoli</name>
    <dbReference type="NCBI Taxonomy" id="3114758"/>
    <lineage>
        <taxon>Bacteria</taxon>
        <taxon>Pseudomonadati</taxon>
        <taxon>Pseudomonadota</taxon>
        <taxon>Betaproteobacteria</taxon>
        <taxon>Rhodocyclales</taxon>
        <taxon>Zoogloeaceae</taxon>
        <taxon>Uliginosibacterium</taxon>
    </lineage>
</organism>
<comment type="caution">
    <text evidence="4">The sequence shown here is derived from an EMBL/GenBank/DDBJ whole genome shotgun (WGS) entry which is preliminary data.</text>
</comment>
<sequence length="195" mass="20420">MNSICVFCGASAGDNPVYRAAATEMGSLLGKSGLELVWGGGHVGLMGVVADAAVSASGHVWGVIPAFMEARELAYRIDPAAPGSAELLSVDSMHTRKAAMAARADAFVAMPGGFGTMDELFEILTWAQLGLHDKPVGLLNTQGFFNPLIAMVEHMRAEGFVKAQHADLIHIADTPQALLASLRTAFDARSKAPDA</sequence>
<dbReference type="Gene3D" id="3.40.50.450">
    <property type="match status" value="1"/>
</dbReference>
<name>A0ABU6K9G2_9RHOO</name>
<comment type="similarity">
    <text evidence="2 3">Belongs to the LOG family.</text>
</comment>
<dbReference type="InterPro" id="IPR031100">
    <property type="entry name" value="LOG_fam"/>
</dbReference>
<dbReference type="InterPro" id="IPR005269">
    <property type="entry name" value="LOG"/>
</dbReference>
<dbReference type="NCBIfam" id="TIGR00730">
    <property type="entry name" value="Rossman fold protein, TIGR00730 family"/>
    <property type="match status" value="1"/>
</dbReference>
<protein>
    <recommendedName>
        <fullName evidence="3">Cytokinin riboside 5'-monophosphate phosphoribohydrolase</fullName>
        <ecNumber evidence="3">3.2.2.n1</ecNumber>
    </recommendedName>
</protein>
<dbReference type="Pfam" id="PF03641">
    <property type="entry name" value="Lysine_decarbox"/>
    <property type="match status" value="1"/>
</dbReference>
<comment type="catalytic activity">
    <reaction evidence="1">
        <text>AMP + H2O = D-ribose 5-phosphate + adenine</text>
        <dbReference type="Rhea" id="RHEA:20129"/>
        <dbReference type="ChEBI" id="CHEBI:15377"/>
        <dbReference type="ChEBI" id="CHEBI:16708"/>
        <dbReference type="ChEBI" id="CHEBI:78346"/>
        <dbReference type="ChEBI" id="CHEBI:456215"/>
        <dbReference type="EC" id="3.2.2.4"/>
    </reaction>
</comment>
<keyword evidence="3" id="KW-0203">Cytokinin biosynthesis</keyword>
<evidence type="ECO:0000256" key="3">
    <source>
        <dbReference type="RuleBase" id="RU363015"/>
    </source>
</evidence>
<dbReference type="EMBL" id="JAYXHS010000005">
    <property type="protein sequence ID" value="MEC5388336.1"/>
    <property type="molecule type" value="Genomic_DNA"/>
</dbReference>
<evidence type="ECO:0000256" key="1">
    <source>
        <dbReference type="ARBA" id="ARBA00000274"/>
    </source>
</evidence>